<proteinExistence type="predicted"/>
<evidence type="ECO:0000313" key="2">
    <source>
        <dbReference type="Proteomes" id="UP000282832"/>
    </source>
</evidence>
<dbReference type="RefSeq" id="WP_127804781.1">
    <property type="nucleotide sequence ID" value="NZ_SACY01000004.1"/>
</dbReference>
<dbReference type="OrthoDB" id="9815657at2"/>
<organism evidence="1 2">
    <name type="scientific">Sandaracinomonas limnophila</name>
    <dbReference type="NCBI Taxonomy" id="1862386"/>
    <lineage>
        <taxon>Bacteria</taxon>
        <taxon>Pseudomonadati</taxon>
        <taxon>Bacteroidota</taxon>
        <taxon>Cytophagia</taxon>
        <taxon>Cytophagales</taxon>
        <taxon>Flectobacillaceae</taxon>
        <taxon>Sandaracinomonas</taxon>
    </lineage>
</organism>
<dbReference type="InterPro" id="IPR013783">
    <property type="entry name" value="Ig-like_fold"/>
</dbReference>
<accession>A0A437PPS9</accession>
<protein>
    <recommendedName>
        <fullName evidence="3">Fibronectin type-III domain-containing protein</fullName>
    </recommendedName>
</protein>
<sequence>MKRLFYFFCIWVFFSCQKDDSGGTPVVNTPVLAPTAATLKSPGDKTLCLAGNPLNSTYTELTLEWTATQNTEYYDVVITNLFTNSSQTKRSSQPNLTIILEAGTPYSWMVQSKSNKSTETGNSPIWKFYLAGNGKTNLAPFPADNLIPASGKSVALISDKTTLSWVGSDADSNTLTYEVFIDTDSKKVLNHEINPIQAQGNTSLSVTLKSGQIYYWQVKTSDGELSSFTQVFSFRTI</sequence>
<name>A0A437PPS9_9BACT</name>
<comment type="caution">
    <text evidence="1">The sequence shown here is derived from an EMBL/GenBank/DDBJ whole genome shotgun (WGS) entry which is preliminary data.</text>
</comment>
<keyword evidence="2" id="KW-1185">Reference proteome</keyword>
<reference evidence="1 2" key="1">
    <citation type="submission" date="2019-01" db="EMBL/GenBank/DDBJ databases">
        <authorList>
            <person name="Chen W.-M."/>
        </authorList>
    </citation>
    <scope>NUCLEOTIDE SEQUENCE [LARGE SCALE GENOMIC DNA]</scope>
    <source>
        <strain evidence="1 2">FSY-15</strain>
    </source>
</reference>
<gene>
    <name evidence="1" type="ORF">EOJ36_09600</name>
</gene>
<evidence type="ECO:0008006" key="3">
    <source>
        <dbReference type="Google" id="ProtNLM"/>
    </source>
</evidence>
<dbReference type="EMBL" id="SACY01000004">
    <property type="protein sequence ID" value="RVU24169.1"/>
    <property type="molecule type" value="Genomic_DNA"/>
</dbReference>
<dbReference type="Proteomes" id="UP000282832">
    <property type="component" value="Unassembled WGS sequence"/>
</dbReference>
<dbReference type="PROSITE" id="PS51257">
    <property type="entry name" value="PROKAR_LIPOPROTEIN"/>
    <property type="match status" value="1"/>
</dbReference>
<dbReference type="AlphaFoldDB" id="A0A437PPS9"/>
<dbReference type="Gene3D" id="2.60.40.10">
    <property type="entry name" value="Immunoglobulins"/>
    <property type="match status" value="1"/>
</dbReference>
<evidence type="ECO:0000313" key="1">
    <source>
        <dbReference type="EMBL" id="RVU24169.1"/>
    </source>
</evidence>